<keyword evidence="1 2" id="KW-0732">Signal</keyword>
<reference evidence="3 4" key="1">
    <citation type="submission" date="2024-09" db="EMBL/GenBank/DDBJ databases">
        <title>Novel species of the genus Pelomonas and Roseateles isolated from streams.</title>
        <authorList>
            <person name="Lu H."/>
        </authorList>
    </citation>
    <scope>NUCLEOTIDE SEQUENCE [LARGE SCALE GENOMIC DNA]</scope>
    <source>
        <strain evidence="3 4">DC23W</strain>
    </source>
</reference>
<dbReference type="Gene3D" id="2.50.20.10">
    <property type="entry name" value="Lipoprotein localisation LolA/LolB/LppX"/>
    <property type="match status" value="1"/>
</dbReference>
<protein>
    <submittedName>
        <fullName evidence="3">LolA-related protein</fullName>
    </submittedName>
</protein>
<dbReference type="RefSeq" id="WP_394468963.1">
    <property type="nucleotide sequence ID" value="NZ_JBIGHY010000001.1"/>
</dbReference>
<name>A0ABW7EHC3_9BURK</name>
<gene>
    <name evidence="3" type="ORF">ACG02S_03025</name>
</gene>
<dbReference type="InterPro" id="IPR029046">
    <property type="entry name" value="LolA/LolB/LppX"/>
</dbReference>
<dbReference type="Pfam" id="PF19574">
    <property type="entry name" value="LolA_3"/>
    <property type="match status" value="1"/>
</dbReference>
<comment type="caution">
    <text evidence="3">The sequence shown here is derived from an EMBL/GenBank/DDBJ whole genome shotgun (WGS) entry which is preliminary data.</text>
</comment>
<evidence type="ECO:0000313" key="4">
    <source>
        <dbReference type="Proteomes" id="UP001606300"/>
    </source>
</evidence>
<feature type="signal peptide" evidence="2">
    <location>
        <begin position="1"/>
        <end position="31"/>
    </location>
</feature>
<dbReference type="CDD" id="cd16325">
    <property type="entry name" value="LolA"/>
    <property type="match status" value="1"/>
</dbReference>
<evidence type="ECO:0000313" key="3">
    <source>
        <dbReference type="EMBL" id="MFG6412866.1"/>
    </source>
</evidence>
<accession>A0ABW7EHC3</accession>
<sequence length="217" mass="23032">MLLPDPPQAGRRACLALAMALLALGPGAALAQAGANSFDLSALMAVLSQRKSGEARFTEERTVSTLDYPLRASGRLTFQAPDRFARFTEEPTTESMEVQANQVLLKRGKRTRQMNLDAVPELAALAEAMRGTLGGDAAALQRHFRAQVSGNAARWVLRLTPLDSRLAHTVQQLEIAGLGADVRTLDLRLAGGDRSLMMVEPVAPGAASPTSATSASK</sequence>
<keyword evidence="4" id="KW-1185">Reference proteome</keyword>
<proteinExistence type="predicted"/>
<dbReference type="InterPro" id="IPR004564">
    <property type="entry name" value="OM_lipoprot_carrier_LolA-like"/>
</dbReference>
<dbReference type="Proteomes" id="UP001606300">
    <property type="component" value="Unassembled WGS sequence"/>
</dbReference>
<dbReference type="EMBL" id="JBIGHY010000001">
    <property type="protein sequence ID" value="MFG6412866.1"/>
    <property type="molecule type" value="Genomic_DNA"/>
</dbReference>
<dbReference type="SUPFAM" id="SSF89392">
    <property type="entry name" value="Prokaryotic lipoproteins and lipoprotein localization factors"/>
    <property type="match status" value="1"/>
</dbReference>
<organism evidence="3 4">
    <name type="scientific">Pelomonas dachongensis</name>
    <dbReference type="NCBI Taxonomy" id="3299029"/>
    <lineage>
        <taxon>Bacteria</taxon>
        <taxon>Pseudomonadati</taxon>
        <taxon>Pseudomonadota</taxon>
        <taxon>Betaproteobacteria</taxon>
        <taxon>Burkholderiales</taxon>
        <taxon>Sphaerotilaceae</taxon>
        <taxon>Roseateles</taxon>
    </lineage>
</organism>
<evidence type="ECO:0000256" key="1">
    <source>
        <dbReference type="ARBA" id="ARBA00022729"/>
    </source>
</evidence>
<feature type="chain" id="PRO_5045616524" evidence="2">
    <location>
        <begin position="32"/>
        <end position="217"/>
    </location>
</feature>
<evidence type="ECO:0000256" key="2">
    <source>
        <dbReference type="SAM" id="SignalP"/>
    </source>
</evidence>